<protein>
    <submittedName>
        <fullName evidence="3">Aldo/keto reductase</fullName>
    </submittedName>
</protein>
<dbReference type="InterPro" id="IPR023210">
    <property type="entry name" value="NADP_OxRdtase_dom"/>
</dbReference>
<dbReference type="RefSeq" id="XP_040632652.1">
    <property type="nucleotide sequence ID" value="XM_040767896.1"/>
</dbReference>
<dbReference type="PANTHER" id="PTHR43364">
    <property type="entry name" value="NADH-SPECIFIC METHYLGLYOXAL REDUCTASE-RELATED"/>
    <property type="match status" value="1"/>
</dbReference>
<keyword evidence="4" id="KW-1185">Reference proteome</keyword>
<keyword evidence="1" id="KW-0560">Oxidoreductase</keyword>
<name>M5GGM7_DACPD</name>
<dbReference type="OrthoDB" id="2310150at2759"/>
<dbReference type="Pfam" id="PF00248">
    <property type="entry name" value="Aldo_ket_red"/>
    <property type="match status" value="1"/>
</dbReference>
<dbReference type="GO" id="GO:0016491">
    <property type="term" value="F:oxidoreductase activity"/>
    <property type="evidence" value="ECO:0007669"/>
    <property type="project" value="UniProtKB-KW"/>
</dbReference>
<dbReference type="CDD" id="cd19075">
    <property type="entry name" value="AKR_AKR7A1-5"/>
    <property type="match status" value="1"/>
</dbReference>
<sequence>MVHSRVPLLFGTASIGAPGQAAVRVSDLDTAQKMLHVFLLKYNYRELDSARVYGGGTTEQYLSQLELRGATVDTKSYPSAPGDHNPEKLRSTLLESRKALRNLPIRAFYLHAPDRSVPFEKTLEEVDKLYKQGHFEIFGLSNFASWEVSAICEICKANGWVKPGIYQAMYNALQRSIEPELVPCLRTYGIRLVVFNPLAGGLFLGKITSIDQLPNEGRFSGAGAFAKLYRERYVKEGYLNALEKIKIVGEKHSLRLTEVALRWCQHHSMLTESDGVILAASSTEQLEMNCADSEKGIAS</sequence>
<evidence type="ECO:0000256" key="1">
    <source>
        <dbReference type="ARBA" id="ARBA00023002"/>
    </source>
</evidence>
<dbReference type="GeneID" id="63682958"/>
<feature type="domain" description="NADP-dependent oxidoreductase" evidence="2">
    <location>
        <begin position="8"/>
        <end position="291"/>
    </location>
</feature>
<dbReference type="Gene3D" id="3.20.20.100">
    <property type="entry name" value="NADP-dependent oxidoreductase domain"/>
    <property type="match status" value="1"/>
</dbReference>
<organism evidence="3 4">
    <name type="scientific">Dacryopinax primogenitus (strain DJM 731)</name>
    <name type="common">Brown rot fungus</name>
    <dbReference type="NCBI Taxonomy" id="1858805"/>
    <lineage>
        <taxon>Eukaryota</taxon>
        <taxon>Fungi</taxon>
        <taxon>Dikarya</taxon>
        <taxon>Basidiomycota</taxon>
        <taxon>Agaricomycotina</taxon>
        <taxon>Dacrymycetes</taxon>
        <taxon>Dacrymycetales</taxon>
        <taxon>Dacrymycetaceae</taxon>
        <taxon>Dacryopinax</taxon>
    </lineage>
</organism>
<proteinExistence type="predicted"/>
<dbReference type="Proteomes" id="UP000030653">
    <property type="component" value="Unassembled WGS sequence"/>
</dbReference>
<gene>
    <name evidence="3" type="ORF">DACRYDRAFT_104245</name>
</gene>
<evidence type="ECO:0000313" key="3">
    <source>
        <dbReference type="EMBL" id="EJU05758.1"/>
    </source>
</evidence>
<evidence type="ECO:0000313" key="4">
    <source>
        <dbReference type="Proteomes" id="UP000030653"/>
    </source>
</evidence>
<dbReference type="OMA" id="WCVHHSA"/>
<dbReference type="SUPFAM" id="SSF51430">
    <property type="entry name" value="NAD(P)-linked oxidoreductase"/>
    <property type="match status" value="1"/>
</dbReference>
<dbReference type="STRING" id="1858805.M5GGM7"/>
<dbReference type="EMBL" id="JH795856">
    <property type="protein sequence ID" value="EJU05758.1"/>
    <property type="molecule type" value="Genomic_DNA"/>
</dbReference>
<dbReference type="PANTHER" id="PTHR43364:SF4">
    <property type="entry name" value="NAD(P)-LINKED OXIDOREDUCTASE SUPERFAMILY PROTEIN"/>
    <property type="match status" value="1"/>
</dbReference>
<dbReference type="HOGENOM" id="CLU_023205_1_1_1"/>
<dbReference type="InterPro" id="IPR050523">
    <property type="entry name" value="AKR_Detox_Biosynth"/>
</dbReference>
<reference evidence="3 4" key="1">
    <citation type="journal article" date="2012" name="Science">
        <title>The Paleozoic origin of enzymatic lignin decomposition reconstructed from 31 fungal genomes.</title>
        <authorList>
            <person name="Floudas D."/>
            <person name="Binder M."/>
            <person name="Riley R."/>
            <person name="Barry K."/>
            <person name="Blanchette R.A."/>
            <person name="Henrissat B."/>
            <person name="Martinez A.T."/>
            <person name="Otillar R."/>
            <person name="Spatafora J.W."/>
            <person name="Yadav J.S."/>
            <person name="Aerts A."/>
            <person name="Benoit I."/>
            <person name="Boyd A."/>
            <person name="Carlson A."/>
            <person name="Copeland A."/>
            <person name="Coutinho P.M."/>
            <person name="de Vries R.P."/>
            <person name="Ferreira P."/>
            <person name="Findley K."/>
            <person name="Foster B."/>
            <person name="Gaskell J."/>
            <person name="Glotzer D."/>
            <person name="Gorecki P."/>
            <person name="Heitman J."/>
            <person name="Hesse C."/>
            <person name="Hori C."/>
            <person name="Igarashi K."/>
            <person name="Jurgens J.A."/>
            <person name="Kallen N."/>
            <person name="Kersten P."/>
            <person name="Kohler A."/>
            <person name="Kuees U."/>
            <person name="Kumar T.K.A."/>
            <person name="Kuo A."/>
            <person name="LaButti K."/>
            <person name="Larrondo L.F."/>
            <person name="Lindquist E."/>
            <person name="Ling A."/>
            <person name="Lombard V."/>
            <person name="Lucas S."/>
            <person name="Lundell T."/>
            <person name="Martin R."/>
            <person name="McLaughlin D.J."/>
            <person name="Morgenstern I."/>
            <person name="Morin E."/>
            <person name="Murat C."/>
            <person name="Nagy L.G."/>
            <person name="Nolan M."/>
            <person name="Ohm R.A."/>
            <person name="Patyshakuliyeva A."/>
            <person name="Rokas A."/>
            <person name="Ruiz-Duenas F.J."/>
            <person name="Sabat G."/>
            <person name="Salamov A."/>
            <person name="Samejima M."/>
            <person name="Schmutz J."/>
            <person name="Slot J.C."/>
            <person name="St John F."/>
            <person name="Stenlid J."/>
            <person name="Sun H."/>
            <person name="Sun S."/>
            <person name="Syed K."/>
            <person name="Tsang A."/>
            <person name="Wiebenga A."/>
            <person name="Young D."/>
            <person name="Pisabarro A."/>
            <person name="Eastwood D.C."/>
            <person name="Martin F."/>
            <person name="Cullen D."/>
            <person name="Grigoriev I.V."/>
            <person name="Hibbett D.S."/>
        </authorList>
    </citation>
    <scope>NUCLEOTIDE SEQUENCE [LARGE SCALE GENOMIC DNA]</scope>
    <source>
        <strain evidence="3 4">DJM-731 SS1</strain>
    </source>
</reference>
<dbReference type="AlphaFoldDB" id="M5GGM7"/>
<evidence type="ECO:0000259" key="2">
    <source>
        <dbReference type="Pfam" id="PF00248"/>
    </source>
</evidence>
<accession>M5GGM7</accession>
<dbReference type="InterPro" id="IPR036812">
    <property type="entry name" value="NAD(P)_OxRdtase_dom_sf"/>
</dbReference>